<sequence length="550" mass="61928">MVNRGRSGGCVTCKQRRVKCDEAKPICRLCQRLGLRCGGYGTKYANLKFKGQNYKFNTGIIQSRISCPRPPAECDTAVPFFLDHYAKMGRDLRSARGFFEVLIPVYCSQSNNSALSLAVSAVASETLSLWRHSPDGLRWSQDIYTEAITCLRNAIKDRSERGKEATALAVLSLQLYENIAAIYGLRSATRIHHDGAVSLLPFGDSDNQMTGAYIRKFTLHAEISSAIRQKRPLQDIAYSWIGSKDLIFAPDNPSSALDIIGASVVALQTSYMQLLMRDTSEALSRSALKELVSKARRIDEQLLVWARSVPDYWQPVKIFSGIDVDPSIQTYRSICEVYPSCQIAAIWNLWRVQRILLIKITISSLDKFFYPTQSEHPNDQTFSEINSAAKYKQMSQDLVDSICYSIPFYLGNRTKCSTIADFTDPAILLPSYDSLGEGDKTRLIERNDDHRRHIIAQGPWHAMSPLSRLLTLFVEEYGRHMLSFLRPGQHEWICEQFLRVITLLNIPPLESGTAEDGCRISNSSNNESVNTQAEHIAKRVRKGLNFMSGP</sequence>
<dbReference type="Proteomes" id="UP001583193">
    <property type="component" value="Unassembled WGS sequence"/>
</dbReference>
<dbReference type="InterPro" id="IPR001138">
    <property type="entry name" value="Zn2Cys6_DnaBD"/>
</dbReference>
<keyword evidence="4" id="KW-0539">Nucleus</keyword>
<name>A0ABR3XC55_9EURO</name>
<reference evidence="6 7" key="1">
    <citation type="journal article" date="2024" name="IMA Fungus">
        <title>IMA Genome - F19 : A genome assembly and annotation guide to empower mycologists, including annotated draft genome sequences of Ceratocystis pirilliformis, Diaporthe australafricana, Fusarium ophioides, Paecilomyces lecythidis, and Sporothrix stenoceras.</title>
        <authorList>
            <person name="Aylward J."/>
            <person name="Wilson A.M."/>
            <person name="Visagie C.M."/>
            <person name="Spraker J."/>
            <person name="Barnes I."/>
            <person name="Buitendag C."/>
            <person name="Ceriani C."/>
            <person name="Del Mar Angel L."/>
            <person name="du Plessis D."/>
            <person name="Fuchs T."/>
            <person name="Gasser K."/>
            <person name="Kramer D."/>
            <person name="Li W."/>
            <person name="Munsamy K."/>
            <person name="Piso A."/>
            <person name="Price J.L."/>
            <person name="Sonnekus B."/>
            <person name="Thomas C."/>
            <person name="van der Nest A."/>
            <person name="van Dijk A."/>
            <person name="van Heerden A."/>
            <person name="van Vuuren N."/>
            <person name="Yilmaz N."/>
            <person name="Duong T.A."/>
            <person name="van der Merwe N.A."/>
            <person name="Wingfield M.J."/>
            <person name="Wingfield B.D."/>
        </authorList>
    </citation>
    <scope>NUCLEOTIDE SEQUENCE [LARGE SCALE GENOMIC DNA]</scope>
    <source>
        <strain evidence="6 7">CMW 18167</strain>
    </source>
</reference>
<dbReference type="PROSITE" id="PS00463">
    <property type="entry name" value="ZN2_CY6_FUNGAL_1"/>
    <property type="match status" value="1"/>
</dbReference>
<evidence type="ECO:0000313" key="7">
    <source>
        <dbReference type="Proteomes" id="UP001583193"/>
    </source>
</evidence>
<keyword evidence="3" id="KW-0804">Transcription</keyword>
<organism evidence="6 7">
    <name type="scientific">Paecilomyces lecythidis</name>
    <dbReference type="NCBI Taxonomy" id="3004212"/>
    <lineage>
        <taxon>Eukaryota</taxon>
        <taxon>Fungi</taxon>
        <taxon>Dikarya</taxon>
        <taxon>Ascomycota</taxon>
        <taxon>Pezizomycotina</taxon>
        <taxon>Eurotiomycetes</taxon>
        <taxon>Eurotiomycetidae</taxon>
        <taxon>Eurotiales</taxon>
        <taxon>Thermoascaceae</taxon>
        <taxon>Paecilomyces</taxon>
    </lineage>
</organism>
<dbReference type="SUPFAM" id="SSF57701">
    <property type="entry name" value="Zn2/Cys6 DNA-binding domain"/>
    <property type="match status" value="1"/>
</dbReference>
<keyword evidence="7" id="KW-1185">Reference proteome</keyword>
<proteinExistence type="predicted"/>
<dbReference type="EMBL" id="JAVDPF010000022">
    <property type="protein sequence ID" value="KAL1873270.1"/>
    <property type="molecule type" value="Genomic_DNA"/>
</dbReference>
<dbReference type="PROSITE" id="PS50048">
    <property type="entry name" value="ZN2_CY6_FUNGAL_2"/>
    <property type="match status" value="1"/>
</dbReference>
<dbReference type="SMART" id="SM00066">
    <property type="entry name" value="GAL4"/>
    <property type="match status" value="1"/>
</dbReference>
<evidence type="ECO:0000256" key="1">
    <source>
        <dbReference type="ARBA" id="ARBA00023015"/>
    </source>
</evidence>
<evidence type="ECO:0000256" key="2">
    <source>
        <dbReference type="ARBA" id="ARBA00023125"/>
    </source>
</evidence>
<comment type="caution">
    <text evidence="6">The sequence shown here is derived from an EMBL/GenBank/DDBJ whole genome shotgun (WGS) entry which is preliminary data.</text>
</comment>
<dbReference type="Pfam" id="PF00172">
    <property type="entry name" value="Zn_clus"/>
    <property type="match status" value="1"/>
</dbReference>
<gene>
    <name evidence="6" type="ORF">Plec18167_006319</name>
</gene>
<dbReference type="Gene3D" id="4.10.240.10">
    <property type="entry name" value="Zn(2)-C6 fungal-type DNA-binding domain"/>
    <property type="match status" value="1"/>
</dbReference>
<evidence type="ECO:0000256" key="4">
    <source>
        <dbReference type="ARBA" id="ARBA00023242"/>
    </source>
</evidence>
<keyword evidence="1" id="KW-0805">Transcription regulation</keyword>
<feature type="domain" description="Zn(2)-C6 fungal-type" evidence="5">
    <location>
        <begin position="9"/>
        <end position="37"/>
    </location>
</feature>
<dbReference type="InterPro" id="IPR036864">
    <property type="entry name" value="Zn2-C6_fun-type_DNA-bd_sf"/>
</dbReference>
<dbReference type="PANTHER" id="PTHR38791">
    <property type="entry name" value="ZN(II)2CYS6 TRANSCRIPTION FACTOR (EUROFUNG)-RELATED-RELATED"/>
    <property type="match status" value="1"/>
</dbReference>
<protein>
    <recommendedName>
        <fullName evidence="5">Zn(2)-C6 fungal-type domain-containing protein</fullName>
    </recommendedName>
</protein>
<dbReference type="CDD" id="cd00067">
    <property type="entry name" value="GAL4"/>
    <property type="match status" value="1"/>
</dbReference>
<evidence type="ECO:0000256" key="3">
    <source>
        <dbReference type="ARBA" id="ARBA00023163"/>
    </source>
</evidence>
<evidence type="ECO:0000259" key="5">
    <source>
        <dbReference type="PROSITE" id="PS50048"/>
    </source>
</evidence>
<evidence type="ECO:0000313" key="6">
    <source>
        <dbReference type="EMBL" id="KAL1873270.1"/>
    </source>
</evidence>
<dbReference type="InterPro" id="IPR053175">
    <property type="entry name" value="DHMBA_Reg_Transcription_Factor"/>
</dbReference>
<keyword evidence="2" id="KW-0238">DNA-binding</keyword>
<accession>A0ABR3XC55</accession>